<keyword evidence="7" id="KW-1185">Reference proteome</keyword>
<sequence>MHLFALFSHLISRLCVHATSLLNYSNLSGNGCDILVDYASCLYIRTPFNLFQYMTQSTPVFLVIERIFATRLRRRLMQVGTNLRKRYQVEENIRSMKLLQPIENAMTFFLVGYFFIRWFIVYFHEHLATQTYYSFFELSSFLPEYSIFLPIFTHIRRKQLKIQDLNNLKESINIKGDKYFEMILSSWQCENAEYVSTTSQNQRTRPE</sequence>
<evidence type="ECO:0000256" key="1">
    <source>
        <dbReference type="ARBA" id="ARBA00004141"/>
    </source>
</evidence>
<evidence type="ECO:0000256" key="3">
    <source>
        <dbReference type="ARBA" id="ARBA00022989"/>
    </source>
</evidence>
<evidence type="ECO:0008006" key="8">
    <source>
        <dbReference type="Google" id="ProtNLM"/>
    </source>
</evidence>
<evidence type="ECO:0000256" key="4">
    <source>
        <dbReference type="ARBA" id="ARBA00023136"/>
    </source>
</evidence>
<dbReference type="Pfam" id="PF10292">
    <property type="entry name" value="7TM_GPCR_Srab"/>
    <property type="match status" value="2"/>
</dbReference>
<accession>A0A2A2K700</accession>
<dbReference type="PANTHER" id="PTHR46561:SF2">
    <property type="entry name" value="G_PROTEIN_RECEP_F1_2 DOMAIN-CONTAINING PROTEIN"/>
    <property type="match status" value="1"/>
</dbReference>
<dbReference type="InterPro" id="IPR019408">
    <property type="entry name" value="7TM_GPCR_serpentine_rcpt_Srab"/>
</dbReference>
<dbReference type="InterPro" id="IPR053286">
    <property type="entry name" value="Nematode_rcpt-like_srab"/>
</dbReference>
<gene>
    <name evidence="6" type="ORF">WR25_16812</name>
</gene>
<proteinExistence type="predicted"/>
<name>A0A2A2K700_9BILA</name>
<keyword evidence="2" id="KW-0812">Transmembrane</keyword>
<dbReference type="PANTHER" id="PTHR46561">
    <property type="entry name" value="SERPENTINE RECEPTOR, CLASS AB (CLASS A-LIKE)-RELATED"/>
    <property type="match status" value="1"/>
</dbReference>
<dbReference type="Proteomes" id="UP000218231">
    <property type="component" value="Unassembled WGS sequence"/>
</dbReference>
<evidence type="ECO:0000313" key="7">
    <source>
        <dbReference type="Proteomes" id="UP000218231"/>
    </source>
</evidence>
<dbReference type="OrthoDB" id="5783511at2759"/>
<evidence type="ECO:0000256" key="2">
    <source>
        <dbReference type="ARBA" id="ARBA00022692"/>
    </source>
</evidence>
<dbReference type="AlphaFoldDB" id="A0A2A2K700"/>
<feature type="chain" id="PRO_5012358511" description="G-protein coupled receptors family 1 profile domain-containing protein" evidence="5">
    <location>
        <begin position="19"/>
        <end position="207"/>
    </location>
</feature>
<keyword evidence="3" id="KW-1133">Transmembrane helix</keyword>
<feature type="signal peptide" evidence="5">
    <location>
        <begin position="1"/>
        <end position="18"/>
    </location>
</feature>
<reference evidence="6 7" key="1">
    <citation type="journal article" date="2017" name="Curr. Biol.">
        <title>Genome architecture and evolution of a unichromosomal asexual nematode.</title>
        <authorList>
            <person name="Fradin H."/>
            <person name="Zegar C."/>
            <person name="Gutwein M."/>
            <person name="Lucas J."/>
            <person name="Kovtun M."/>
            <person name="Corcoran D."/>
            <person name="Baugh L.R."/>
            <person name="Kiontke K."/>
            <person name="Gunsalus K."/>
            <person name="Fitch D.H."/>
            <person name="Piano F."/>
        </authorList>
    </citation>
    <scope>NUCLEOTIDE SEQUENCE [LARGE SCALE GENOMIC DNA]</scope>
    <source>
        <strain evidence="6">PF1309</strain>
    </source>
</reference>
<comment type="subcellular location">
    <subcellularLocation>
        <location evidence="1">Membrane</location>
        <topology evidence="1">Multi-pass membrane protein</topology>
    </subcellularLocation>
</comment>
<evidence type="ECO:0000313" key="6">
    <source>
        <dbReference type="EMBL" id="PAV69691.1"/>
    </source>
</evidence>
<dbReference type="GO" id="GO:0016020">
    <property type="term" value="C:membrane"/>
    <property type="evidence" value="ECO:0007669"/>
    <property type="project" value="UniProtKB-SubCell"/>
</dbReference>
<comment type="caution">
    <text evidence="6">The sequence shown here is derived from an EMBL/GenBank/DDBJ whole genome shotgun (WGS) entry which is preliminary data.</text>
</comment>
<dbReference type="EMBL" id="LIAE01009471">
    <property type="protein sequence ID" value="PAV69691.1"/>
    <property type="molecule type" value="Genomic_DNA"/>
</dbReference>
<evidence type="ECO:0000256" key="5">
    <source>
        <dbReference type="SAM" id="SignalP"/>
    </source>
</evidence>
<protein>
    <recommendedName>
        <fullName evidence="8">G-protein coupled receptors family 1 profile domain-containing protein</fullName>
    </recommendedName>
</protein>
<keyword evidence="5" id="KW-0732">Signal</keyword>
<keyword evidence="4" id="KW-0472">Membrane</keyword>
<dbReference type="STRING" id="2018661.A0A2A2K700"/>
<organism evidence="6 7">
    <name type="scientific">Diploscapter pachys</name>
    <dbReference type="NCBI Taxonomy" id="2018661"/>
    <lineage>
        <taxon>Eukaryota</taxon>
        <taxon>Metazoa</taxon>
        <taxon>Ecdysozoa</taxon>
        <taxon>Nematoda</taxon>
        <taxon>Chromadorea</taxon>
        <taxon>Rhabditida</taxon>
        <taxon>Rhabditina</taxon>
        <taxon>Rhabditomorpha</taxon>
        <taxon>Rhabditoidea</taxon>
        <taxon>Rhabditidae</taxon>
        <taxon>Diploscapter</taxon>
    </lineage>
</organism>